<name>U7DEI7_9BACT</name>
<dbReference type="STRING" id="1313304.CALK_0138"/>
<dbReference type="OrthoDB" id="503106at2"/>
<keyword evidence="2" id="KW-1185">Reference proteome</keyword>
<accession>U7DEI7</accession>
<evidence type="ECO:0008006" key="3">
    <source>
        <dbReference type="Google" id="ProtNLM"/>
    </source>
</evidence>
<dbReference type="SUPFAM" id="SSF53756">
    <property type="entry name" value="UDP-Glycosyltransferase/glycogen phosphorylase"/>
    <property type="match status" value="1"/>
</dbReference>
<dbReference type="Gene3D" id="3.40.50.2000">
    <property type="entry name" value="Glycogen Phosphorylase B"/>
    <property type="match status" value="1"/>
</dbReference>
<organism evidence="1 2">
    <name type="scientific">Chitinivibrio alkaliphilus ACht1</name>
    <dbReference type="NCBI Taxonomy" id="1313304"/>
    <lineage>
        <taxon>Bacteria</taxon>
        <taxon>Pseudomonadati</taxon>
        <taxon>Fibrobacterota</taxon>
        <taxon>Chitinivibrionia</taxon>
        <taxon>Chitinivibrionales</taxon>
        <taxon>Chitinivibrionaceae</taxon>
        <taxon>Chitinivibrio</taxon>
    </lineage>
</organism>
<proteinExistence type="predicted"/>
<dbReference type="RefSeq" id="WP_022635701.1">
    <property type="nucleotide sequence ID" value="NZ_ASJR01000001.1"/>
</dbReference>
<evidence type="ECO:0000313" key="1">
    <source>
        <dbReference type="EMBL" id="ERP39341.1"/>
    </source>
</evidence>
<dbReference type="AlphaFoldDB" id="U7DEI7"/>
<sequence>MFRPGKNIRTHLMQKYSIPFSHKLILIYTGKYGISTLSYQLLSSFKNCTFLGYYPPSSDVPPNFIPIQKGAYSLQDYSYSCDYIISKLGYSLVCEALSAQKPLLYFPRTHFVEQDALEKDLFQYGQGIRLHEDSINPELFYQEIGALQSPFTGAPIMSKSCEIWQWIARRLF</sequence>
<reference evidence="1 2" key="1">
    <citation type="journal article" date="2013" name="Environ. Microbiol.">
        <title>Genome analysis of Chitinivibrio alkaliphilus gen. nov., sp. nov., a novel extremely haloalkaliphilic anaerobic chitinolytic bacterium from the candidate phylum Termite Group 3.</title>
        <authorList>
            <person name="Sorokin D.Y."/>
            <person name="Gumerov V.M."/>
            <person name="Rakitin A.L."/>
            <person name="Beletsky A.V."/>
            <person name="Damste J.S."/>
            <person name="Muyzer G."/>
            <person name="Mardanov A.V."/>
            <person name="Ravin N.V."/>
        </authorList>
    </citation>
    <scope>NUCLEOTIDE SEQUENCE [LARGE SCALE GENOMIC DNA]</scope>
    <source>
        <strain evidence="1 2">ACht1</strain>
    </source>
</reference>
<protein>
    <recommendedName>
        <fullName evidence="3">Glycosyl transferase family 28 C-terminal domain-containing protein</fullName>
    </recommendedName>
</protein>
<dbReference type="eggNOG" id="COG4671">
    <property type="taxonomic scope" value="Bacteria"/>
</dbReference>
<evidence type="ECO:0000313" key="2">
    <source>
        <dbReference type="Proteomes" id="UP000017148"/>
    </source>
</evidence>
<comment type="caution">
    <text evidence="1">The sequence shown here is derived from an EMBL/GenBank/DDBJ whole genome shotgun (WGS) entry which is preliminary data.</text>
</comment>
<dbReference type="Proteomes" id="UP000017148">
    <property type="component" value="Unassembled WGS sequence"/>
</dbReference>
<dbReference type="EMBL" id="ASJR01000001">
    <property type="protein sequence ID" value="ERP39341.1"/>
    <property type="molecule type" value="Genomic_DNA"/>
</dbReference>
<gene>
    <name evidence="1" type="ORF">CALK_0138</name>
</gene>